<gene>
    <name evidence="2" type="ORF">SAMN04488502_10617</name>
</gene>
<protein>
    <submittedName>
        <fullName evidence="2">Uncharacterized protein</fullName>
    </submittedName>
</protein>
<name>A0A1G9UPE1_9FIRM</name>
<feature type="region of interest" description="Disordered" evidence="1">
    <location>
        <begin position="87"/>
        <end position="112"/>
    </location>
</feature>
<proteinExistence type="predicted"/>
<dbReference type="RefSeq" id="WP_245698132.1">
    <property type="nucleotide sequence ID" value="NZ_FNHB01000006.1"/>
</dbReference>
<evidence type="ECO:0000313" key="2">
    <source>
        <dbReference type="EMBL" id="SDM61798.1"/>
    </source>
</evidence>
<evidence type="ECO:0000313" key="3">
    <source>
        <dbReference type="Proteomes" id="UP000214880"/>
    </source>
</evidence>
<dbReference type="EMBL" id="FNHB01000006">
    <property type="protein sequence ID" value="SDM61798.1"/>
    <property type="molecule type" value="Genomic_DNA"/>
</dbReference>
<dbReference type="AlphaFoldDB" id="A0A1G9UPE1"/>
<keyword evidence="3" id="KW-1185">Reference proteome</keyword>
<reference evidence="2 3" key="1">
    <citation type="submission" date="2016-10" db="EMBL/GenBank/DDBJ databases">
        <authorList>
            <person name="de Groot N.N."/>
        </authorList>
    </citation>
    <scope>NUCLEOTIDE SEQUENCE [LARGE SCALE GENOMIC DNA]</scope>
    <source>
        <strain evidence="2 3">DSM 1736</strain>
    </source>
</reference>
<dbReference type="Proteomes" id="UP000214880">
    <property type="component" value="Unassembled WGS sequence"/>
</dbReference>
<organism evidence="2 3">
    <name type="scientific">Dendrosporobacter quercicolus</name>
    <dbReference type="NCBI Taxonomy" id="146817"/>
    <lineage>
        <taxon>Bacteria</taxon>
        <taxon>Bacillati</taxon>
        <taxon>Bacillota</taxon>
        <taxon>Negativicutes</taxon>
        <taxon>Selenomonadales</taxon>
        <taxon>Sporomusaceae</taxon>
        <taxon>Dendrosporobacter</taxon>
    </lineage>
</organism>
<sequence length="243" mass="27917">MQAKLKAELPVLAATLGLRFHAGQKIKAKDLKKLRKRLKVQQAQQGIVFVHGKGKRKPVLQRAVETVEQYLVRQKKYDDYNHSFGGTKQLFKNRPGRHLPADERRPHEKRAVKTRLQCHLGGRRRIYRRCCDLSGTKRQSDLDSDAEKAPRNGLYQACSRCGIESEENYSWCEKNGLTAFIKPSNHDKAKTPKYKSDIGRRENMPYDAQSDCVKGTGLLTQIYISGLISQITYIDFFFLRSFS</sequence>
<accession>A0A1G9UPE1</accession>
<feature type="compositionally biased region" description="Basic and acidic residues" evidence="1">
    <location>
        <begin position="99"/>
        <end position="111"/>
    </location>
</feature>
<evidence type="ECO:0000256" key="1">
    <source>
        <dbReference type="SAM" id="MobiDB-lite"/>
    </source>
</evidence>